<evidence type="ECO:0000313" key="1">
    <source>
        <dbReference type="EMBL" id="EDV96979.1"/>
    </source>
</evidence>
<dbReference type="AlphaFoldDB" id="B4J1Q9"/>
<proteinExistence type="predicted"/>
<dbReference type="HOGENOM" id="CLU_1961863_0_0_1"/>
<protein>
    <submittedName>
        <fullName evidence="1">GH14922</fullName>
    </submittedName>
</protein>
<gene>
    <name evidence="1" type="primary">Dgri\GH14922</name>
    <name evidence="1" type="ORF">Dgri_GH14922</name>
</gene>
<accession>B4J1Q9</accession>
<dbReference type="PhylomeDB" id="B4J1Q9"/>
<keyword evidence="2" id="KW-1185">Reference proteome</keyword>
<name>B4J1Q9_DROGR</name>
<dbReference type="Proteomes" id="UP000001070">
    <property type="component" value="Unassembled WGS sequence"/>
</dbReference>
<dbReference type="InParanoid" id="B4J1Q9"/>
<reference evidence="1 2" key="1">
    <citation type="journal article" date="2007" name="Nature">
        <title>Evolution of genes and genomes on the Drosophila phylogeny.</title>
        <authorList>
            <consortium name="Drosophila 12 Genomes Consortium"/>
            <person name="Clark A.G."/>
            <person name="Eisen M.B."/>
            <person name="Smith D.R."/>
            <person name="Bergman C.M."/>
            <person name="Oliver B."/>
            <person name="Markow T.A."/>
            <person name="Kaufman T.C."/>
            <person name="Kellis M."/>
            <person name="Gelbart W."/>
            <person name="Iyer V.N."/>
            <person name="Pollard D.A."/>
            <person name="Sackton T.B."/>
            <person name="Larracuente A.M."/>
            <person name="Singh N.D."/>
            <person name="Abad J.P."/>
            <person name="Abt D.N."/>
            <person name="Adryan B."/>
            <person name="Aguade M."/>
            <person name="Akashi H."/>
            <person name="Anderson W.W."/>
            <person name="Aquadro C.F."/>
            <person name="Ardell D.H."/>
            <person name="Arguello R."/>
            <person name="Artieri C.G."/>
            <person name="Barbash D.A."/>
            <person name="Barker D."/>
            <person name="Barsanti P."/>
            <person name="Batterham P."/>
            <person name="Batzoglou S."/>
            <person name="Begun D."/>
            <person name="Bhutkar A."/>
            <person name="Blanco E."/>
            <person name="Bosak S.A."/>
            <person name="Bradley R.K."/>
            <person name="Brand A.D."/>
            <person name="Brent M.R."/>
            <person name="Brooks A.N."/>
            <person name="Brown R.H."/>
            <person name="Butlin R.K."/>
            <person name="Caggese C."/>
            <person name="Calvi B.R."/>
            <person name="Bernardo de Carvalho A."/>
            <person name="Caspi A."/>
            <person name="Castrezana S."/>
            <person name="Celniker S.E."/>
            <person name="Chang J.L."/>
            <person name="Chapple C."/>
            <person name="Chatterji S."/>
            <person name="Chinwalla A."/>
            <person name="Civetta A."/>
            <person name="Clifton S.W."/>
            <person name="Comeron J.M."/>
            <person name="Costello J.C."/>
            <person name="Coyne J.A."/>
            <person name="Daub J."/>
            <person name="David R.G."/>
            <person name="Delcher A.L."/>
            <person name="Delehaunty K."/>
            <person name="Do C.B."/>
            <person name="Ebling H."/>
            <person name="Edwards K."/>
            <person name="Eickbush T."/>
            <person name="Evans J.D."/>
            <person name="Filipski A."/>
            <person name="Findeiss S."/>
            <person name="Freyhult E."/>
            <person name="Fulton L."/>
            <person name="Fulton R."/>
            <person name="Garcia A.C."/>
            <person name="Gardiner A."/>
            <person name="Garfield D.A."/>
            <person name="Garvin B.E."/>
            <person name="Gibson G."/>
            <person name="Gilbert D."/>
            <person name="Gnerre S."/>
            <person name="Godfrey J."/>
            <person name="Good R."/>
            <person name="Gotea V."/>
            <person name="Gravely B."/>
            <person name="Greenberg A.J."/>
            <person name="Griffiths-Jones S."/>
            <person name="Gross S."/>
            <person name="Guigo R."/>
            <person name="Gustafson E.A."/>
            <person name="Haerty W."/>
            <person name="Hahn M.W."/>
            <person name="Halligan D.L."/>
            <person name="Halpern A.L."/>
            <person name="Halter G.M."/>
            <person name="Han M.V."/>
            <person name="Heger A."/>
            <person name="Hillier L."/>
            <person name="Hinrichs A.S."/>
            <person name="Holmes I."/>
            <person name="Hoskins R.A."/>
            <person name="Hubisz M.J."/>
            <person name="Hultmark D."/>
            <person name="Huntley M.A."/>
            <person name="Jaffe D.B."/>
            <person name="Jagadeeshan S."/>
            <person name="Jeck W.R."/>
            <person name="Johnson J."/>
            <person name="Jones C.D."/>
            <person name="Jordan W.C."/>
            <person name="Karpen G.H."/>
            <person name="Kataoka E."/>
            <person name="Keightley P.D."/>
            <person name="Kheradpour P."/>
            <person name="Kirkness E.F."/>
            <person name="Koerich L.B."/>
            <person name="Kristiansen K."/>
            <person name="Kudrna D."/>
            <person name="Kulathinal R.J."/>
            <person name="Kumar S."/>
            <person name="Kwok R."/>
            <person name="Lander E."/>
            <person name="Langley C.H."/>
            <person name="Lapoint R."/>
            <person name="Lazzaro B.P."/>
            <person name="Lee S.J."/>
            <person name="Levesque L."/>
            <person name="Li R."/>
            <person name="Lin C.F."/>
            <person name="Lin M.F."/>
            <person name="Lindblad-Toh K."/>
            <person name="Llopart A."/>
            <person name="Long M."/>
            <person name="Low L."/>
            <person name="Lozovsky E."/>
            <person name="Lu J."/>
            <person name="Luo M."/>
            <person name="Machado C.A."/>
            <person name="Makalowski W."/>
            <person name="Marzo M."/>
            <person name="Matsuda M."/>
            <person name="Matzkin L."/>
            <person name="McAllister B."/>
            <person name="McBride C.S."/>
            <person name="McKernan B."/>
            <person name="McKernan K."/>
            <person name="Mendez-Lago M."/>
            <person name="Minx P."/>
            <person name="Mollenhauer M.U."/>
            <person name="Montooth K."/>
            <person name="Mount S.M."/>
            <person name="Mu X."/>
            <person name="Myers E."/>
            <person name="Negre B."/>
            <person name="Newfeld S."/>
            <person name="Nielsen R."/>
            <person name="Noor M.A."/>
            <person name="O'Grady P."/>
            <person name="Pachter L."/>
            <person name="Papaceit M."/>
            <person name="Parisi M.J."/>
            <person name="Parisi M."/>
            <person name="Parts L."/>
            <person name="Pedersen J.S."/>
            <person name="Pesole G."/>
            <person name="Phillippy A.M."/>
            <person name="Ponting C.P."/>
            <person name="Pop M."/>
            <person name="Porcelli D."/>
            <person name="Powell J.R."/>
            <person name="Prohaska S."/>
            <person name="Pruitt K."/>
            <person name="Puig M."/>
            <person name="Quesneville H."/>
            <person name="Ram K.R."/>
            <person name="Rand D."/>
            <person name="Rasmussen M.D."/>
            <person name="Reed L.K."/>
            <person name="Reenan R."/>
            <person name="Reily A."/>
            <person name="Remington K.A."/>
            <person name="Rieger T.T."/>
            <person name="Ritchie M.G."/>
            <person name="Robin C."/>
            <person name="Rogers Y.H."/>
            <person name="Rohde C."/>
            <person name="Rozas J."/>
            <person name="Rubenfield M.J."/>
            <person name="Ruiz A."/>
            <person name="Russo S."/>
            <person name="Salzberg S.L."/>
            <person name="Sanchez-Gracia A."/>
            <person name="Saranga D.J."/>
            <person name="Sato H."/>
            <person name="Schaeffer S.W."/>
            <person name="Schatz M.C."/>
            <person name="Schlenke T."/>
            <person name="Schwartz R."/>
            <person name="Segarra C."/>
            <person name="Singh R.S."/>
            <person name="Sirot L."/>
            <person name="Sirota M."/>
            <person name="Sisneros N.B."/>
            <person name="Smith C.D."/>
            <person name="Smith T.F."/>
            <person name="Spieth J."/>
            <person name="Stage D.E."/>
            <person name="Stark A."/>
            <person name="Stephan W."/>
            <person name="Strausberg R.L."/>
            <person name="Strempel S."/>
            <person name="Sturgill D."/>
            <person name="Sutton G."/>
            <person name="Sutton G.G."/>
            <person name="Tao W."/>
            <person name="Teichmann S."/>
            <person name="Tobari Y.N."/>
            <person name="Tomimura Y."/>
            <person name="Tsolas J.M."/>
            <person name="Valente V.L."/>
            <person name="Venter E."/>
            <person name="Venter J.C."/>
            <person name="Vicario S."/>
            <person name="Vieira F.G."/>
            <person name="Vilella A.J."/>
            <person name="Villasante A."/>
            <person name="Walenz B."/>
            <person name="Wang J."/>
            <person name="Wasserman M."/>
            <person name="Watts T."/>
            <person name="Wilson D."/>
            <person name="Wilson R.K."/>
            <person name="Wing R.A."/>
            <person name="Wolfner M.F."/>
            <person name="Wong A."/>
            <person name="Wong G.K."/>
            <person name="Wu C.I."/>
            <person name="Wu G."/>
            <person name="Yamamoto D."/>
            <person name="Yang H.P."/>
            <person name="Yang S.P."/>
            <person name="Yorke J.A."/>
            <person name="Yoshida K."/>
            <person name="Zdobnov E."/>
            <person name="Zhang P."/>
            <person name="Zhang Y."/>
            <person name="Zimin A.V."/>
            <person name="Baldwin J."/>
            <person name="Abdouelleil A."/>
            <person name="Abdulkadir J."/>
            <person name="Abebe A."/>
            <person name="Abera B."/>
            <person name="Abreu J."/>
            <person name="Acer S.C."/>
            <person name="Aftuck L."/>
            <person name="Alexander A."/>
            <person name="An P."/>
            <person name="Anderson E."/>
            <person name="Anderson S."/>
            <person name="Arachi H."/>
            <person name="Azer M."/>
            <person name="Bachantsang P."/>
            <person name="Barry A."/>
            <person name="Bayul T."/>
            <person name="Berlin A."/>
            <person name="Bessette D."/>
            <person name="Bloom T."/>
            <person name="Blye J."/>
            <person name="Boguslavskiy L."/>
            <person name="Bonnet C."/>
            <person name="Boukhgalter B."/>
            <person name="Bourzgui I."/>
            <person name="Brown A."/>
            <person name="Cahill P."/>
            <person name="Channer S."/>
            <person name="Cheshatsang Y."/>
            <person name="Chuda L."/>
            <person name="Citroen M."/>
            <person name="Collymore A."/>
            <person name="Cooke P."/>
            <person name="Costello M."/>
            <person name="D'Aco K."/>
            <person name="Daza R."/>
            <person name="De Haan G."/>
            <person name="DeGray S."/>
            <person name="DeMaso C."/>
            <person name="Dhargay N."/>
            <person name="Dooley K."/>
            <person name="Dooley E."/>
            <person name="Doricent M."/>
            <person name="Dorje P."/>
            <person name="Dorjee K."/>
            <person name="Dupes A."/>
            <person name="Elong R."/>
            <person name="Falk J."/>
            <person name="Farina A."/>
            <person name="Faro S."/>
            <person name="Ferguson D."/>
            <person name="Fisher S."/>
            <person name="Foley C.D."/>
            <person name="Franke A."/>
            <person name="Friedrich D."/>
            <person name="Gadbois L."/>
            <person name="Gearin G."/>
            <person name="Gearin C.R."/>
            <person name="Giannoukos G."/>
            <person name="Goode T."/>
            <person name="Graham J."/>
            <person name="Grandbois E."/>
            <person name="Grewal S."/>
            <person name="Gyaltsen K."/>
            <person name="Hafez N."/>
            <person name="Hagos B."/>
            <person name="Hall J."/>
            <person name="Henson C."/>
            <person name="Hollinger A."/>
            <person name="Honan T."/>
            <person name="Huard M.D."/>
            <person name="Hughes L."/>
            <person name="Hurhula B."/>
            <person name="Husby M.E."/>
            <person name="Kamat A."/>
            <person name="Kanga B."/>
            <person name="Kashin S."/>
            <person name="Khazanovich D."/>
            <person name="Kisner P."/>
            <person name="Lance K."/>
            <person name="Lara M."/>
            <person name="Lee W."/>
            <person name="Lennon N."/>
            <person name="Letendre F."/>
            <person name="LeVine R."/>
            <person name="Lipovsky A."/>
            <person name="Liu X."/>
            <person name="Liu J."/>
            <person name="Liu S."/>
            <person name="Lokyitsang T."/>
            <person name="Lokyitsang Y."/>
            <person name="Lubonja R."/>
            <person name="Lui A."/>
            <person name="MacDonald P."/>
            <person name="Magnisalis V."/>
            <person name="Maru K."/>
            <person name="Matthews C."/>
            <person name="McCusker W."/>
            <person name="McDonough S."/>
            <person name="Mehta T."/>
            <person name="Meldrim J."/>
            <person name="Meneus L."/>
            <person name="Mihai O."/>
            <person name="Mihalev A."/>
            <person name="Mihova T."/>
            <person name="Mittelman R."/>
            <person name="Mlenga V."/>
            <person name="Montmayeur A."/>
            <person name="Mulrain L."/>
            <person name="Navidi A."/>
            <person name="Naylor J."/>
            <person name="Negash T."/>
            <person name="Nguyen T."/>
            <person name="Nguyen N."/>
            <person name="Nicol R."/>
            <person name="Norbu C."/>
            <person name="Norbu N."/>
            <person name="Novod N."/>
            <person name="O'Neill B."/>
            <person name="Osman S."/>
            <person name="Markiewicz E."/>
            <person name="Oyono O.L."/>
            <person name="Patti C."/>
            <person name="Phunkhang P."/>
            <person name="Pierre F."/>
            <person name="Priest M."/>
            <person name="Raghuraman S."/>
            <person name="Rege F."/>
            <person name="Reyes R."/>
            <person name="Rise C."/>
            <person name="Rogov P."/>
            <person name="Ross K."/>
            <person name="Ryan E."/>
            <person name="Settipalli S."/>
            <person name="Shea T."/>
            <person name="Sherpa N."/>
            <person name="Shi L."/>
            <person name="Shih D."/>
            <person name="Sparrow T."/>
            <person name="Spaulding J."/>
            <person name="Stalker J."/>
            <person name="Stange-Thomann N."/>
            <person name="Stavropoulos S."/>
            <person name="Stone C."/>
            <person name="Strader C."/>
            <person name="Tesfaye S."/>
            <person name="Thomson T."/>
            <person name="Thoulutsang Y."/>
            <person name="Thoulutsang D."/>
            <person name="Topham K."/>
            <person name="Topping I."/>
            <person name="Tsamla T."/>
            <person name="Vassiliev H."/>
            <person name="Vo A."/>
            <person name="Wangchuk T."/>
            <person name="Wangdi T."/>
            <person name="Weiand M."/>
            <person name="Wilkinson J."/>
            <person name="Wilson A."/>
            <person name="Yadav S."/>
            <person name="Young G."/>
            <person name="Yu Q."/>
            <person name="Zembek L."/>
            <person name="Zhong D."/>
            <person name="Zimmer A."/>
            <person name="Zwirko Z."/>
            <person name="Jaffe D.B."/>
            <person name="Alvarez P."/>
            <person name="Brockman W."/>
            <person name="Butler J."/>
            <person name="Chin C."/>
            <person name="Gnerre S."/>
            <person name="Grabherr M."/>
            <person name="Kleber M."/>
            <person name="Mauceli E."/>
            <person name="MacCallum I."/>
        </authorList>
    </citation>
    <scope>NUCLEOTIDE SEQUENCE [LARGE SCALE GENOMIC DNA]</scope>
    <source>
        <strain evidence="2">Tucson 15287-2541.00</strain>
    </source>
</reference>
<dbReference type="OrthoDB" id="7849730at2759"/>
<dbReference type="EMBL" id="CH916366">
    <property type="protein sequence ID" value="EDV96979.1"/>
    <property type="molecule type" value="Genomic_DNA"/>
</dbReference>
<sequence>MPYFRLHNKFANHVLSSSTLGPDSGLGLGSGPGHRHQRRQRHRRLASSALRINDFGVVREETVEEIAPGEFLVKGQLNQLYFPESGRLIVTYEAGPNGYVAKYSYIKEEGVMLPAVGLSADALKAAAG</sequence>
<dbReference type="eggNOG" id="ENOG502T71D">
    <property type="taxonomic scope" value="Eukaryota"/>
</dbReference>
<evidence type="ECO:0000313" key="2">
    <source>
        <dbReference type="Proteomes" id="UP000001070"/>
    </source>
</evidence>
<organism evidence="2">
    <name type="scientific">Drosophila grimshawi</name>
    <name type="common">Hawaiian fruit fly</name>
    <name type="synonym">Idiomyia grimshawi</name>
    <dbReference type="NCBI Taxonomy" id="7222"/>
    <lineage>
        <taxon>Eukaryota</taxon>
        <taxon>Metazoa</taxon>
        <taxon>Ecdysozoa</taxon>
        <taxon>Arthropoda</taxon>
        <taxon>Hexapoda</taxon>
        <taxon>Insecta</taxon>
        <taxon>Pterygota</taxon>
        <taxon>Neoptera</taxon>
        <taxon>Endopterygota</taxon>
        <taxon>Diptera</taxon>
        <taxon>Brachycera</taxon>
        <taxon>Muscomorpha</taxon>
        <taxon>Ephydroidea</taxon>
        <taxon>Drosophilidae</taxon>
        <taxon>Drosophila</taxon>
        <taxon>Hawaiian Drosophila</taxon>
    </lineage>
</organism>